<dbReference type="RefSeq" id="WP_238199626.1">
    <property type="nucleotide sequence ID" value="NZ_BPQZ01000042.1"/>
</dbReference>
<keyword evidence="24" id="KW-1185">Reference proteome</keyword>
<comment type="catalytic activity">
    <reaction evidence="20">
        <text>ATP + (deoxyribonucleotide)n-3'-hydroxyl + 5'-phospho-(deoxyribonucleotide)m = (deoxyribonucleotide)n+m + AMP + diphosphate.</text>
        <dbReference type="EC" id="6.5.1.1"/>
    </reaction>
</comment>
<keyword evidence="3 23" id="KW-0436">Ligase</keyword>
<keyword evidence="8" id="KW-0547">Nucleotide-binding</keyword>
<dbReference type="InterPro" id="IPR012309">
    <property type="entry name" value="DNA_ligase_ATP-dep_C"/>
</dbReference>
<evidence type="ECO:0000256" key="6">
    <source>
        <dbReference type="ARBA" id="ARBA00022722"/>
    </source>
</evidence>
<protein>
    <recommendedName>
        <fullName evidence="2">DNA ligase (ATP)</fullName>
        <ecNumber evidence="2">6.5.1.1</ecNumber>
    </recommendedName>
    <alternativeName>
        <fullName evidence="19">NHEJ DNA polymerase</fullName>
    </alternativeName>
</protein>
<dbReference type="Pfam" id="PF01068">
    <property type="entry name" value="DNA_ligase_A_M"/>
    <property type="match status" value="1"/>
</dbReference>
<dbReference type="InterPro" id="IPR014144">
    <property type="entry name" value="LigD_PE_domain"/>
</dbReference>
<keyword evidence="6" id="KW-0540">Nuclease</keyword>
<keyword evidence="18" id="KW-0511">Multifunctional enzyme</keyword>
<sequence>MVKLLEPYRAKRDFGVSSEPPGRRGRKAKKARFVVQKHDATRLHYDLRLEIDGVLKSWAVTRGPSLVPGDKRLAVQTEDHPIDYLRWEGAIPKGQYGGGTMIVWDTGHWDPVGDLAAGLAKGHVEFALHGDRLKGRWHLVRMKGRGSERKEPWLLLKAEDEHARLKGDADILEEHDTSVLSGRTNRDLAKGGAIRADHEARARVEAGRTTRPTASRSARGRKAILPPFVEPALATLVETVPSGRDWLFEIKHDGYRMQARIDGGSVTLLTRSGLDWTAKFKPIAAALKALKLPSALIDGEIVVETESGVSSFSALQQALTSGEIGGAVFYAFDLLYLDGKDLRALPLIERKDLLLQSLDDVDPKSRIRFSEHLVEDGAAMARHACRLGLEGIIAKRTDAAYRSGRSDLWRKVKCSHSEEFVIAGYMPSTSAVRSVGSLILGSYEGEHLVHVGRVGTGFSNTAARDLWTQLDPLRIKASPFSMELPPLARRNAKWVDPRLVCEVTFRGWTADNQLRHASFKMLRSDVRPDEMVREAAMKRPKPRALNSQVKNTPAESVTLTHPDRVLWDDVGLTKEGLAAYYTEIAEHILPHLVDRPLSLVRCPDGVGSCFYQKHGWAGMDDRYLHLVGEGSERAVVIRDRAGLRALVQASVLEIHPWGATAADPDRPDRLVFDLDPGEGVGWGDLVAGALDVRERLGRLGFAAFVKTTGGKGVHVVTPLMPQATWTEAKAFTKRVAAEMAKDTPERYVATVSKQAREGRIFVDYLRNQRGATAVSAFSTRARAGAPVSVPVSWDELPSLGSGARFSVASVPGRLAASKQDPWANFTHAARALGVSGHHAQRT</sequence>
<dbReference type="SUPFAM" id="SSF56091">
    <property type="entry name" value="DNA ligase/mRNA capping enzyme, catalytic domain"/>
    <property type="match status" value="1"/>
</dbReference>
<evidence type="ECO:0000256" key="10">
    <source>
        <dbReference type="ARBA" id="ARBA00022801"/>
    </source>
</evidence>
<dbReference type="NCBIfam" id="TIGR02777">
    <property type="entry name" value="LigD_PE_dom"/>
    <property type="match status" value="1"/>
</dbReference>
<keyword evidence="10" id="KW-0378">Hydrolase</keyword>
<dbReference type="Gene3D" id="3.30.1490.70">
    <property type="match status" value="1"/>
</dbReference>
<dbReference type="InterPro" id="IPR014143">
    <property type="entry name" value="NHEJ_ligase_prk"/>
</dbReference>
<keyword evidence="17" id="KW-0464">Manganese</keyword>
<evidence type="ECO:0000256" key="5">
    <source>
        <dbReference type="ARBA" id="ARBA00022695"/>
    </source>
</evidence>
<dbReference type="NCBIfam" id="TIGR02778">
    <property type="entry name" value="ligD_pol"/>
    <property type="match status" value="1"/>
</dbReference>
<dbReference type="Proteomes" id="UP001157440">
    <property type="component" value="Unassembled WGS sequence"/>
</dbReference>
<keyword evidence="4" id="KW-0808">Transferase</keyword>
<evidence type="ECO:0000256" key="20">
    <source>
        <dbReference type="ARBA" id="ARBA00034003"/>
    </source>
</evidence>
<dbReference type="GO" id="GO:0006310">
    <property type="term" value="P:DNA recombination"/>
    <property type="evidence" value="ECO:0007669"/>
    <property type="project" value="UniProtKB-KW"/>
</dbReference>
<dbReference type="NCBIfam" id="TIGR02779">
    <property type="entry name" value="NHEJ_ligase_lig"/>
    <property type="match status" value="1"/>
</dbReference>
<dbReference type="AlphaFoldDB" id="A0AA37WPF2"/>
<keyword evidence="14" id="KW-0238">DNA-binding</keyword>
<dbReference type="InterPro" id="IPR014145">
    <property type="entry name" value="LigD_pol_dom"/>
</dbReference>
<evidence type="ECO:0000256" key="8">
    <source>
        <dbReference type="ARBA" id="ARBA00022741"/>
    </source>
</evidence>
<feature type="compositionally biased region" description="Basic and acidic residues" evidence="21">
    <location>
        <begin position="199"/>
        <end position="208"/>
    </location>
</feature>
<dbReference type="EMBL" id="BSPL01000004">
    <property type="protein sequence ID" value="GLS68216.1"/>
    <property type="molecule type" value="Genomic_DNA"/>
</dbReference>
<keyword evidence="11" id="KW-0269">Exonuclease</keyword>
<dbReference type="GO" id="GO:0003910">
    <property type="term" value="F:DNA ligase (ATP) activity"/>
    <property type="evidence" value="ECO:0007669"/>
    <property type="project" value="UniProtKB-EC"/>
</dbReference>
<dbReference type="CDD" id="cd07971">
    <property type="entry name" value="OBF_DNA_ligase_LigD"/>
    <property type="match status" value="1"/>
</dbReference>
<evidence type="ECO:0000313" key="24">
    <source>
        <dbReference type="Proteomes" id="UP001157440"/>
    </source>
</evidence>
<evidence type="ECO:0000256" key="21">
    <source>
        <dbReference type="SAM" id="MobiDB-lite"/>
    </source>
</evidence>
<reference evidence="24" key="1">
    <citation type="journal article" date="2019" name="Int. J. Syst. Evol. Microbiol.">
        <title>The Global Catalogue of Microorganisms (GCM) 10K type strain sequencing project: providing services to taxonomists for standard genome sequencing and annotation.</title>
        <authorList>
            <consortium name="The Broad Institute Genomics Platform"/>
            <consortium name="The Broad Institute Genome Sequencing Center for Infectious Disease"/>
            <person name="Wu L."/>
            <person name="Ma J."/>
        </authorList>
    </citation>
    <scope>NUCLEOTIDE SEQUENCE [LARGE SCALE GENOMIC DNA]</scope>
    <source>
        <strain evidence="24">NBRC 103632</strain>
    </source>
</reference>
<dbReference type="CDD" id="cd07906">
    <property type="entry name" value="Adenylation_DNA_ligase_LigD_LigC"/>
    <property type="match status" value="1"/>
</dbReference>
<dbReference type="InterPro" id="IPR014146">
    <property type="entry name" value="LigD_ligase_dom"/>
</dbReference>
<feature type="domain" description="ATP-dependent DNA ligase family profile" evidence="22">
    <location>
        <begin position="329"/>
        <end position="455"/>
    </location>
</feature>
<accession>A0AA37WPF2</accession>
<evidence type="ECO:0000313" key="23">
    <source>
        <dbReference type="EMBL" id="GLS68216.1"/>
    </source>
</evidence>
<gene>
    <name evidence="23" type="ORF">GCM10007890_02280</name>
</gene>
<dbReference type="Gene3D" id="3.90.920.10">
    <property type="entry name" value="DNA primase, PRIM domain"/>
    <property type="match status" value="1"/>
</dbReference>
<evidence type="ECO:0000256" key="14">
    <source>
        <dbReference type="ARBA" id="ARBA00023125"/>
    </source>
</evidence>
<comment type="cofactor">
    <cofactor evidence="1">
        <name>Mn(2+)</name>
        <dbReference type="ChEBI" id="CHEBI:29035"/>
    </cofactor>
</comment>
<evidence type="ECO:0000256" key="1">
    <source>
        <dbReference type="ARBA" id="ARBA00001936"/>
    </source>
</evidence>
<dbReference type="InterPro" id="IPR012340">
    <property type="entry name" value="NA-bd_OB-fold"/>
</dbReference>
<evidence type="ECO:0000256" key="13">
    <source>
        <dbReference type="ARBA" id="ARBA00022932"/>
    </source>
</evidence>
<evidence type="ECO:0000259" key="22">
    <source>
        <dbReference type="PROSITE" id="PS50160"/>
    </source>
</evidence>
<organism evidence="23 24">
    <name type="scientific">Methylobacterium tardum</name>
    <dbReference type="NCBI Taxonomy" id="374432"/>
    <lineage>
        <taxon>Bacteria</taxon>
        <taxon>Pseudomonadati</taxon>
        <taxon>Pseudomonadota</taxon>
        <taxon>Alphaproteobacteria</taxon>
        <taxon>Hyphomicrobiales</taxon>
        <taxon>Methylobacteriaceae</taxon>
        <taxon>Methylobacterium</taxon>
    </lineage>
</organism>
<evidence type="ECO:0000256" key="2">
    <source>
        <dbReference type="ARBA" id="ARBA00012727"/>
    </source>
</evidence>
<dbReference type="EC" id="6.5.1.1" evidence="2"/>
<dbReference type="InterPro" id="IPR052171">
    <property type="entry name" value="NHEJ_LigD"/>
</dbReference>
<comment type="caution">
    <text evidence="23">The sequence shown here is derived from an EMBL/GenBank/DDBJ whole genome shotgun (WGS) entry which is preliminary data.</text>
</comment>
<dbReference type="GO" id="GO:0003887">
    <property type="term" value="F:DNA-directed DNA polymerase activity"/>
    <property type="evidence" value="ECO:0007669"/>
    <property type="project" value="UniProtKB-KW"/>
</dbReference>
<dbReference type="PANTHER" id="PTHR42705">
    <property type="entry name" value="BIFUNCTIONAL NON-HOMOLOGOUS END JOINING PROTEIN LIGD"/>
    <property type="match status" value="1"/>
</dbReference>
<keyword evidence="7" id="KW-0479">Metal-binding</keyword>
<evidence type="ECO:0000256" key="18">
    <source>
        <dbReference type="ARBA" id="ARBA00023268"/>
    </source>
</evidence>
<proteinExistence type="predicted"/>
<dbReference type="Pfam" id="PF21686">
    <property type="entry name" value="LigD_Prim-Pol"/>
    <property type="match status" value="1"/>
</dbReference>
<evidence type="ECO:0000256" key="11">
    <source>
        <dbReference type="ARBA" id="ARBA00022839"/>
    </source>
</evidence>
<keyword evidence="13" id="KW-0239">DNA-directed DNA polymerase</keyword>
<keyword evidence="9" id="KW-0227">DNA damage</keyword>
<evidence type="ECO:0000256" key="3">
    <source>
        <dbReference type="ARBA" id="ARBA00022598"/>
    </source>
</evidence>
<dbReference type="GO" id="GO:0003677">
    <property type="term" value="F:DNA binding"/>
    <property type="evidence" value="ECO:0007669"/>
    <property type="project" value="UniProtKB-KW"/>
</dbReference>
<dbReference type="Gene3D" id="2.40.50.140">
    <property type="entry name" value="Nucleic acid-binding proteins"/>
    <property type="match status" value="1"/>
</dbReference>
<dbReference type="GO" id="GO:0006281">
    <property type="term" value="P:DNA repair"/>
    <property type="evidence" value="ECO:0007669"/>
    <property type="project" value="UniProtKB-KW"/>
</dbReference>
<dbReference type="Pfam" id="PF13298">
    <property type="entry name" value="LigD_N"/>
    <property type="match status" value="1"/>
</dbReference>
<dbReference type="Gene3D" id="3.30.470.30">
    <property type="entry name" value="DNA ligase/mRNA capping enzyme"/>
    <property type="match status" value="1"/>
</dbReference>
<keyword evidence="16" id="KW-0234">DNA repair</keyword>
<dbReference type="NCBIfam" id="TIGR02776">
    <property type="entry name" value="NHEJ_ligase_prk"/>
    <property type="match status" value="1"/>
</dbReference>
<evidence type="ECO:0000256" key="15">
    <source>
        <dbReference type="ARBA" id="ARBA00023172"/>
    </source>
</evidence>
<evidence type="ECO:0000256" key="19">
    <source>
        <dbReference type="ARBA" id="ARBA00029943"/>
    </source>
</evidence>
<dbReference type="InterPro" id="IPR033651">
    <property type="entry name" value="PaeLigD_Pol-like"/>
</dbReference>
<feature type="region of interest" description="Disordered" evidence="21">
    <location>
        <begin position="199"/>
        <end position="219"/>
    </location>
</feature>
<dbReference type="PROSITE" id="PS50160">
    <property type="entry name" value="DNA_LIGASE_A3"/>
    <property type="match status" value="1"/>
</dbReference>
<evidence type="ECO:0000256" key="16">
    <source>
        <dbReference type="ARBA" id="ARBA00023204"/>
    </source>
</evidence>
<dbReference type="SUPFAM" id="SSF50249">
    <property type="entry name" value="Nucleic acid-binding proteins"/>
    <property type="match status" value="1"/>
</dbReference>
<keyword evidence="5" id="KW-0548">Nucleotidyltransferase</keyword>
<dbReference type="GO" id="GO:0005524">
    <property type="term" value="F:ATP binding"/>
    <property type="evidence" value="ECO:0007669"/>
    <property type="project" value="UniProtKB-KW"/>
</dbReference>
<keyword evidence="15" id="KW-0233">DNA recombination</keyword>
<evidence type="ECO:0000256" key="7">
    <source>
        <dbReference type="ARBA" id="ARBA00022723"/>
    </source>
</evidence>
<name>A0AA37WPF2_9HYPH</name>
<dbReference type="GO" id="GO:0004527">
    <property type="term" value="F:exonuclease activity"/>
    <property type="evidence" value="ECO:0007669"/>
    <property type="project" value="UniProtKB-KW"/>
</dbReference>
<dbReference type="Pfam" id="PF04679">
    <property type="entry name" value="DNA_ligase_A_C"/>
    <property type="match status" value="1"/>
</dbReference>
<dbReference type="InterPro" id="IPR012310">
    <property type="entry name" value="DNA_ligase_ATP-dep_cent"/>
</dbReference>
<dbReference type="PANTHER" id="PTHR42705:SF2">
    <property type="entry name" value="BIFUNCTIONAL NON-HOMOLOGOUS END JOINING PROTEIN LIGD"/>
    <property type="match status" value="1"/>
</dbReference>
<evidence type="ECO:0000256" key="12">
    <source>
        <dbReference type="ARBA" id="ARBA00022840"/>
    </source>
</evidence>
<evidence type="ECO:0000256" key="17">
    <source>
        <dbReference type="ARBA" id="ARBA00023211"/>
    </source>
</evidence>
<dbReference type="CDD" id="cd04862">
    <property type="entry name" value="PaeLigD_Pol_like"/>
    <property type="match status" value="1"/>
</dbReference>
<dbReference type="NCBIfam" id="NF004628">
    <property type="entry name" value="PRK05972.1"/>
    <property type="match status" value="1"/>
</dbReference>
<keyword evidence="12" id="KW-0067">ATP-binding</keyword>
<dbReference type="GO" id="GO:0046872">
    <property type="term" value="F:metal ion binding"/>
    <property type="evidence" value="ECO:0007669"/>
    <property type="project" value="UniProtKB-KW"/>
</dbReference>
<evidence type="ECO:0000256" key="9">
    <source>
        <dbReference type="ARBA" id="ARBA00022763"/>
    </source>
</evidence>
<evidence type="ECO:0000256" key="4">
    <source>
        <dbReference type="ARBA" id="ARBA00022679"/>
    </source>
</evidence>